<feature type="region of interest" description="Disordered" evidence="1">
    <location>
        <begin position="69"/>
        <end position="92"/>
    </location>
</feature>
<dbReference type="AlphaFoldDB" id="A0AAV6NKY3"/>
<evidence type="ECO:0000313" key="2">
    <source>
        <dbReference type="EMBL" id="KAG6598759.1"/>
    </source>
</evidence>
<accession>A0AAV6NKY3</accession>
<evidence type="ECO:0000313" key="3">
    <source>
        <dbReference type="Proteomes" id="UP000685013"/>
    </source>
</evidence>
<gene>
    <name evidence="2" type="ORF">SDJN03_08537</name>
</gene>
<organism evidence="2 3">
    <name type="scientific">Cucurbita argyrosperma subsp. sororia</name>
    <dbReference type="NCBI Taxonomy" id="37648"/>
    <lineage>
        <taxon>Eukaryota</taxon>
        <taxon>Viridiplantae</taxon>
        <taxon>Streptophyta</taxon>
        <taxon>Embryophyta</taxon>
        <taxon>Tracheophyta</taxon>
        <taxon>Spermatophyta</taxon>
        <taxon>Magnoliopsida</taxon>
        <taxon>eudicotyledons</taxon>
        <taxon>Gunneridae</taxon>
        <taxon>Pentapetalae</taxon>
        <taxon>rosids</taxon>
        <taxon>fabids</taxon>
        <taxon>Cucurbitales</taxon>
        <taxon>Cucurbitaceae</taxon>
        <taxon>Cucurbiteae</taxon>
        <taxon>Cucurbita</taxon>
    </lineage>
</organism>
<protein>
    <submittedName>
        <fullName evidence="2">Uncharacterized protein</fullName>
    </submittedName>
</protein>
<evidence type="ECO:0000256" key="1">
    <source>
        <dbReference type="SAM" id="MobiDB-lite"/>
    </source>
</evidence>
<proteinExistence type="predicted"/>
<reference evidence="2 3" key="1">
    <citation type="journal article" date="2021" name="Hortic Res">
        <title>The domestication of Cucurbita argyrosperma as revealed by the genome of its wild relative.</title>
        <authorList>
            <person name="Barrera-Redondo J."/>
            <person name="Sanchez-de la Vega G."/>
            <person name="Aguirre-Liguori J.A."/>
            <person name="Castellanos-Morales G."/>
            <person name="Gutierrez-Guerrero Y.T."/>
            <person name="Aguirre-Dugua X."/>
            <person name="Aguirre-Planter E."/>
            <person name="Tenaillon M.I."/>
            <person name="Lira-Saade R."/>
            <person name="Eguiarte L.E."/>
        </authorList>
    </citation>
    <scope>NUCLEOTIDE SEQUENCE [LARGE SCALE GENOMIC DNA]</scope>
    <source>
        <strain evidence="2">JBR-2021</strain>
    </source>
</reference>
<comment type="caution">
    <text evidence="2">The sequence shown here is derived from an EMBL/GenBank/DDBJ whole genome shotgun (WGS) entry which is preliminary data.</text>
</comment>
<sequence>MCGYSSLHGVALSKATTLWHNEHQKLTPNSSYAFRRTGGGQSTIVPTCTTTTNCPFYTLKRYQMSVPEKTWPRRRGLRRSPAGIENLETRKN</sequence>
<feature type="non-terminal residue" evidence="2">
    <location>
        <position position="1"/>
    </location>
</feature>
<dbReference type="Proteomes" id="UP000685013">
    <property type="component" value="Chromosome 5"/>
</dbReference>
<name>A0AAV6NKY3_9ROSI</name>
<keyword evidence="3" id="KW-1185">Reference proteome</keyword>
<dbReference type="EMBL" id="JAGKQH010000005">
    <property type="protein sequence ID" value="KAG6598759.1"/>
    <property type="molecule type" value="Genomic_DNA"/>
</dbReference>